<dbReference type="Gene3D" id="3.40.50.300">
    <property type="entry name" value="P-loop containing nucleotide triphosphate hydrolases"/>
    <property type="match status" value="2"/>
</dbReference>
<dbReference type="PANTHER" id="PTHR45703:SF22">
    <property type="entry name" value="DYNEIN CYTOPLASMIC 2 HEAVY CHAIN 1"/>
    <property type="match status" value="1"/>
</dbReference>
<evidence type="ECO:0000259" key="4">
    <source>
        <dbReference type="Pfam" id="PF18198"/>
    </source>
</evidence>
<dbReference type="GO" id="GO:0051959">
    <property type="term" value="F:dynein light intermediate chain binding"/>
    <property type="evidence" value="ECO:0007669"/>
    <property type="project" value="InterPro"/>
</dbReference>
<protein>
    <recommendedName>
        <fullName evidence="7">Dynein heavy chain region D6 P-loop domain-containing protein</fullName>
    </recommendedName>
</protein>
<dbReference type="GO" id="GO:0008569">
    <property type="term" value="F:minus-end-directed microtubule motor activity"/>
    <property type="evidence" value="ECO:0007669"/>
    <property type="project" value="InterPro"/>
</dbReference>
<keyword evidence="1" id="KW-0175">Coiled coil</keyword>
<reference evidence="5 6" key="1">
    <citation type="submission" date="2017-12" db="EMBL/GenBank/DDBJ databases">
        <title>Hemimetabolous genomes reveal molecular basis of termite eusociality.</title>
        <authorList>
            <person name="Harrison M.C."/>
            <person name="Jongepier E."/>
            <person name="Robertson H.M."/>
            <person name="Arning N."/>
            <person name="Bitard-Feildel T."/>
            <person name="Chao H."/>
            <person name="Childers C.P."/>
            <person name="Dinh H."/>
            <person name="Doddapaneni H."/>
            <person name="Dugan S."/>
            <person name="Gowin J."/>
            <person name="Greiner C."/>
            <person name="Han Y."/>
            <person name="Hu H."/>
            <person name="Hughes D.S.T."/>
            <person name="Huylmans A.-K."/>
            <person name="Kemena C."/>
            <person name="Kremer L.P.M."/>
            <person name="Lee S.L."/>
            <person name="Lopez-Ezquerra A."/>
            <person name="Mallet L."/>
            <person name="Monroy-Kuhn J.M."/>
            <person name="Moser A."/>
            <person name="Murali S.C."/>
            <person name="Muzny D.M."/>
            <person name="Otani S."/>
            <person name="Piulachs M.-D."/>
            <person name="Poelchau M."/>
            <person name="Qu J."/>
            <person name="Schaub F."/>
            <person name="Wada-Katsumata A."/>
            <person name="Worley K.C."/>
            <person name="Xie Q."/>
            <person name="Ylla G."/>
            <person name="Poulsen M."/>
            <person name="Gibbs R.A."/>
            <person name="Schal C."/>
            <person name="Richards S."/>
            <person name="Belles X."/>
            <person name="Korb J."/>
            <person name="Bornberg-Bauer E."/>
        </authorList>
    </citation>
    <scope>NUCLEOTIDE SEQUENCE [LARGE SCALE GENOMIC DNA]</scope>
    <source>
        <tissue evidence="5">Whole body</tissue>
    </source>
</reference>
<proteinExistence type="predicted"/>
<dbReference type="InterPro" id="IPR041658">
    <property type="entry name" value="AAA_lid_11"/>
</dbReference>
<evidence type="ECO:0000259" key="2">
    <source>
        <dbReference type="Pfam" id="PF03028"/>
    </source>
</evidence>
<dbReference type="AlphaFoldDB" id="A0A2J7RCC1"/>
<accession>A0A2J7RCC1</accession>
<dbReference type="InterPro" id="IPR004273">
    <property type="entry name" value="Dynein_heavy_D6_P-loop"/>
</dbReference>
<feature type="non-terminal residue" evidence="5">
    <location>
        <position position="547"/>
    </location>
</feature>
<dbReference type="Gene3D" id="1.10.8.720">
    <property type="entry name" value="Region D6 of dynein motor"/>
    <property type="match status" value="1"/>
</dbReference>
<dbReference type="OrthoDB" id="447173at2759"/>
<evidence type="ECO:0000256" key="1">
    <source>
        <dbReference type="SAM" id="Coils"/>
    </source>
</evidence>
<gene>
    <name evidence="5" type="ORF">B7P43_G03954</name>
</gene>
<evidence type="ECO:0000259" key="3">
    <source>
        <dbReference type="Pfam" id="PF12781"/>
    </source>
</evidence>
<feature type="domain" description="Dynein heavy chain AAA lid" evidence="4">
    <location>
        <begin position="499"/>
        <end position="545"/>
    </location>
</feature>
<evidence type="ECO:0008006" key="7">
    <source>
        <dbReference type="Google" id="ProtNLM"/>
    </source>
</evidence>
<dbReference type="InParanoid" id="A0A2J7RCC1"/>
<dbReference type="GO" id="GO:0045505">
    <property type="term" value="F:dynein intermediate chain binding"/>
    <property type="evidence" value="ECO:0007669"/>
    <property type="project" value="InterPro"/>
</dbReference>
<dbReference type="GO" id="GO:0007018">
    <property type="term" value="P:microtubule-based movement"/>
    <property type="evidence" value="ECO:0007669"/>
    <property type="project" value="InterPro"/>
</dbReference>
<dbReference type="PANTHER" id="PTHR45703">
    <property type="entry name" value="DYNEIN HEAVY CHAIN"/>
    <property type="match status" value="1"/>
</dbReference>
<comment type="caution">
    <text evidence="5">The sequence shown here is derived from an EMBL/GenBank/DDBJ whole genome shotgun (WGS) entry which is preliminary data.</text>
</comment>
<dbReference type="Pfam" id="PF12781">
    <property type="entry name" value="AAA_9"/>
    <property type="match status" value="1"/>
</dbReference>
<dbReference type="InterPro" id="IPR026983">
    <property type="entry name" value="DHC"/>
</dbReference>
<dbReference type="InterPro" id="IPR042219">
    <property type="entry name" value="AAA_lid_11_sf"/>
</dbReference>
<dbReference type="GO" id="GO:0030286">
    <property type="term" value="C:dynein complex"/>
    <property type="evidence" value="ECO:0007669"/>
    <property type="project" value="InterPro"/>
</dbReference>
<feature type="domain" description="Dynein heavy chain ATP-binding dynein motor region" evidence="3">
    <location>
        <begin position="1"/>
        <end position="112"/>
    </location>
</feature>
<dbReference type="STRING" id="105785.A0A2J7RCC1"/>
<dbReference type="Pfam" id="PF03028">
    <property type="entry name" value="Dynein_heavy"/>
    <property type="match status" value="1"/>
</dbReference>
<dbReference type="InterPro" id="IPR035706">
    <property type="entry name" value="AAA_9"/>
</dbReference>
<dbReference type="FunFam" id="3.40.50.300:FF:000710">
    <property type="entry name" value="Cytoplasmic dynein 2 heavy chain 1"/>
    <property type="match status" value="1"/>
</dbReference>
<dbReference type="EMBL" id="NEVH01005885">
    <property type="protein sequence ID" value="PNF38486.1"/>
    <property type="molecule type" value="Genomic_DNA"/>
</dbReference>
<dbReference type="Gene3D" id="6.10.140.1060">
    <property type="match status" value="1"/>
</dbReference>
<dbReference type="Proteomes" id="UP000235965">
    <property type="component" value="Unassembled WGS sequence"/>
</dbReference>
<dbReference type="Pfam" id="PF18198">
    <property type="entry name" value="AAA_lid_11"/>
    <property type="match status" value="1"/>
</dbReference>
<feature type="domain" description="Dynein heavy chain region D6 P-loop" evidence="2">
    <location>
        <begin position="357"/>
        <end position="466"/>
    </location>
</feature>
<feature type="coiled-coil region" evidence="1">
    <location>
        <begin position="53"/>
        <end position="87"/>
    </location>
</feature>
<name>A0A2J7RCC1_9NEOP</name>
<evidence type="ECO:0000313" key="6">
    <source>
        <dbReference type="Proteomes" id="UP000235965"/>
    </source>
</evidence>
<dbReference type="InterPro" id="IPR027417">
    <property type="entry name" value="P-loop_NTPase"/>
</dbReference>
<evidence type="ECO:0000313" key="5">
    <source>
        <dbReference type="EMBL" id="PNF38486.1"/>
    </source>
</evidence>
<dbReference type="Gene3D" id="1.10.8.1220">
    <property type="match status" value="1"/>
</dbReference>
<sequence>IDYHDSFQLFLTTRNSEPDISPDVAATVTCVNFSTTWAGLTGQLLACALRQERPELEQRRSELLRQEEELKLKLDQLQEILLQKLANAQGDILQNKDLLASLNETKASSAAIYESLSESSHLQADLNKECDVYRPLAEFGSTLYFVIIDLRKVNNIYQFSVNAFMRLFQKALNGPQEELGDMRTKGQQKRLQHVIYQYVSRSLFKADRLMFALHLVNKLYLQQIHESEWEVFIGQAISNIKSDASKASDSLPNWIEEERAFDVFVLKSALPELYSQLQLDDRGSWSGFSRSGECEDSFPVQLARKLSPFQKVLVVQALRPDRLHSALLHFALQTLGLRDLSPSALSLKQLLPETLATEPVLLVISPGADPSEELRALAHVTVGDQHYYEMAMSQDQVTAALDYLHAAARQGDWLCLKNLHLMTYWLPALEKEFKSLQPHENFRLWLTAEVHPKFSAILAQSCLKVTYESPQGVKKNLQRTYASWGPEFISSNGQGDRAKALFALAWFHAVVQERRTFIPQGWAKFYEFSDADLRAGAEVLQKLFKKG</sequence>
<organism evidence="5 6">
    <name type="scientific">Cryptotermes secundus</name>
    <dbReference type="NCBI Taxonomy" id="105785"/>
    <lineage>
        <taxon>Eukaryota</taxon>
        <taxon>Metazoa</taxon>
        <taxon>Ecdysozoa</taxon>
        <taxon>Arthropoda</taxon>
        <taxon>Hexapoda</taxon>
        <taxon>Insecta</taxon>
        <taxon>Pterygota</taxon>
        <taxon>Neoptera</taxon>
        <taxon>Polyneoptera</taxon>
        <taxon>Dictyoptera</taxon>
        <taxon>Blattodea</taxon>
        <taxon>Blattoidea</taxon>
        <taxon>Termitoidae</taxon>
        <taxon>Kalotermitidae</taxon>
        <taxon>Cryptotermitinae</taxon>
        <taxon>Cryptotermes</taxon>
    </lineage>
</organism>
<feature type="non-terminal residue" evidence="5">
    <location>
        <position position="1"/>
    </location>
</feature>
<keyword evidence="6" id="KW-1185">Reference proteome</keyword>